<organism evidence="13 14">
    <name type="scientific">Symbiodinium microadriaticum</name>
    <name type="common">Dinoflagellate</name>
    <name type="synonym">Zooxanthella microadriatica</name>
    <dbReference type="NCBI Taxonomy" id="2951"/>
    <lineage>
        <taxon>Eukaryota</taxon>
        <taxon>Sar</taxon>
        <taxon>Alveolata</taxon>
        <taxon>Dinophyceae</taxon>
        <taxon>Suessiales</taxon>
        <taxon>Symbiodiniaceae</taxon>
        <taxon>Symbiodinium</taxon>
    </lineage>
</organism>
<dbReference type="Pfam" id="PF12697">
    <property type="entry name" value="Abhydrolase_6"/>
    <property type="match status" value="1"/>
</dbReference>
<dbReference type="PANTHER" id="PTHR42715:SF12">
    <property type="entry name" value="BETA-GLUCOSIDASE G-RELATED"/>
    <property type="match status" value="1"/>
</dbReference>
<evidence type="ECO:0000256" key="8">
    <source>
        <dbReference type="ARBA" id="ARBA00023295"/>
    </source>
</evidence>
<keyword evidence="5" id="KW-0964">Secreted</keyword>
<dbReference type="GO" id="GO:0008422">
    <property type="term" value="F:beta-glucosidase activity"/>
    <property type="evidence" value="ECO:0007669"/>
    <property type="project" value="UniProtKB-EC"/>
</dbReference>
<keyword evidence="6" id="KW-0732">Signal</keyword>
<dbReference type="InterPro" id="IPR050288">
    <property type="entry name" value="Cellulose_deg_GH3"/>
</dbReference>
<dbReference type="Gene3D" id="3.40.50.1820">
    <property type="entry name" value="alpha/beta hydrolase"/>
    <property type="match status" value="1"/>
</dbReference>
<dbReference type="InterPro" id="IPR013783">
    <property type="entry name" value="Ig-like_fold"/>
</dbReference>
<feature type="coiled-coil region" evidence="10">
    <location>
        <begin position="987"/>
        <end position="1043"/>
    </location>
</feature>
<dbReference type="Proteomes" id="UP000186817">
    <property type="component" value="Unassembled WGS sequence"/>
</dbReference>
<evidence type="ECO:0000256" key="5">
    <source>
        <dbReference type="ARBA" id="ARBA00022525"/>
    </source>
</evidence>
<dbReference type="GO" id="GO:0009251">
    <property type="term" value="P:glucan catabolic process"/>
    <property type="evidence" value="ECO:0007669"/>
    <property type="project" value="TreeGrafter"/>
</dbReference>
<evidence type="ECO:0000313" key="13">
    <source>
        <dbReference type="EMBL" id="OLP98991.1"/>
    </source>
</evidence>
<keyword evidence="10" id="KW-0175">Coiled coil</keyword>
<evidence type="ECO:0000313" key="14">
    <source>
        <dbReference type="Proteomes" id="UP000186817"/>
    </source>
</evidence>
<evidence type="ECO:0000256" key="10">
    <source>
        <dbReference type="SAM" id="Coils"/>
    </source>
</evidence>
<protein>
    <recommendedName>
        <fullName evidence="4">beta-glucosidase</fullName>
        <ecNumber evidence="4">3.2.1.21</ecNumber>
    </recommendedName>
</protein>
<evidence type="ECO:0000256" key="11">
    <source>
        <dbReference type="SAM" id="MobiDB-lite"/>
    </source>
</evidence>
<proteinExistence type="inferred from homology"/>
<evidence type="ECO:0000256" key="7">
    <source>
        <dbReference type="ARBA" id="ARBA00022801"/>
    </source>
</evidence>
<feature type="compositionally biased region" description="Low complexity" evidence="11">
    <location>
        <begin position="1125"/>
        <end position="1140"/>
    </location>
</feature>
<dbReference type="InterPro" id="IPR026891">
    <property type="entry name" value="Fn3-like"/>
</dbReference>
<dbReference type="SUPFAM" id="SSF53474">
    <property type="entry name" value="alpha/beta-Hydrolases"/>
    <property type="match status" value="1"/>
</dbReference>
<dbReference type="EMBL" id="LSRX01000378">
    <property type="protein sequence ID" value="OLP98991.1"/>
    <property type="molecule type" value="Genomic_DNA"/>
</dbReference>
<dbReference type="Pfam" id="PF14310">
    <property type="entry name" value="Fn3-like"/>
    <property type="match status" value="1"/>
</dbReference>
<dbReference type="Gene3D" id="3.40.50.1700">
    <property type="entry name" value="Glycoside hydrolase family 3 C-terminal domain"/>
    <property type="match status" value="1"/>
</dbReference>
<keyword evidence="7" id="KW-0378">Hydrolase</keyword>
<dbReference type="InterPro" id="IPR002772">
    <property type="entry name" value="Glyco_hydro_3_C"/>
</dbReference>
<feature type="domain" description="Fibronectin type III-like" evidence="12">
    <location>
        <begin position="129"/>
        <end position="205"/>
    </location>
</feature>
<evidence type="ECO:0000256" key="1">
    <source>
        <dbReference type="ARBA" id="ARBA00000448"/>
    </source>
</evidence>
<sequence>MHDSADKVLMPWREEVAAIACQFMGGVATGAAWASVLFGDAAPRGRLPVMMPETSADVIPVGEDEEVVYSEGLLTSYRSPTFRAAFPFGHGLAFTSFEYSGPHRLHKDCGVAVCVAVLVKNVGQRSGEELVQAYVHFPDPVGGDEAWIQATPDIMLKAFRRTKVLHPGESQTVRFDFSASDMKLFCSERGWVAQQKIEVRFGASSKDIRQTLATELAEYSSSSAFAPTTSSSPAIASNVCEQCEPHASMSAENSPEHRGEIARRPLRPLHSLCIADVGIAAIPNVARTVVAERLCEDAMNPFLVRYRVEGLCKLNVLLSFATYVAAGDVSSPPLEGKELRFALSPWLNYTRRDWAMQHMAVPRVWEVNNPLYSEQLIDFVAQSQIVRSGGEETTRDPTAQELPRPVLRGRNDEVDIKKLASEEQEKSDAVVGGQLMFAPAPQGLSLPAGALIVIEIPLYGLDDALAPVRDEVHPCFEARFKEKIILEQLQLIHLAKGRRAAKVSNAKSLFDCLLTQHLQELPPQRCDAMAPAASSALTQAPGFGRRVLVAATACGIAAFAVRGAATRLQNALLYHPRAIPGDSYYEKAIAEMSLRLQLYGYKIKELDYVVQKRQQKALFVRPEEMTDCPLWLVFGGNAMVSADWLPFCEAAVSMKEDTSAMPCFLLIDYPGFGFNSGEPSPPAALESSKQALAQLLRELGRKSPESINLLGHSLGAAAASQLAASLSRSDECARAQPGRLLLSSPFLSVDEMAAVLFGGLLPRWLLRALVTHRWNNAATVPDAAAAGWQVSIVHPPDDEIVPFQHGEELQNSVRALGKECELLRPKAPMAFQLCRGLTGTVIAGPDHQGFYHMKMMIEEGELDTVVVSAENITLRLRRSALPELARSTGSELPEAPLELEGVSFLASMASRSRPESLEQAEPNARPKVQFCPTVSVEPISARSSRVVSLSAAAAECLLASGDVSQHALTEDGQITDLAEVGESATFLESALDRCDDLRQQLQRDMEAWNTIARQRLSASRDARKRSEKDVQLLANRLRLLRSEEAKALRIIEEVRRRTREVLETRMNNEKMLQYQETAKQCSLKELEQKRRENSGRRARARSARQKAEQETTWFKKRQADEVRTPRLSTRSPSLESSPSLSSIGRFETVAPRVPQVADARSTARGAALLTEERELLVRLRRSEESARIRRPPLPPVALEDEGPVRSALKEASFTPRRKVPNAKQCRTARTAQVFVTDDCSGRDQKFEDLDNELSKYREGSGVAPRLASTQALGPPLQQKS</sequence>
<evidence type="ECO:0000259" key="12">
    <source>
        <dbReference type="SMART" id="SM01217"/>
    </source>
</evidence>
<dbReference type="PANTHER" id="PTHR42715">
    <property type="entry name" value="BETA-GLUCOSIDASE"/>
    <property type="match status" value="1"/>
</dbReference>
<comment type="function">
    <text evidence="9">Beta-glucosidases are one of a number of cellulolytic enzymes involved in the degradation of cellulosic biomass. Catalyzes the last step releasing glucose from the inhibitory cellobiose.</text>
</comment>
<keyword evidence="8" id="KW-0326">Glycosidase</keyword>
<comment type="caution">
    <text evidence="13">The sequence shown here is derived from an EMBL/GenBank/DDBJ whole genome shotgun (WGS) entry which is preliminary data.</text>
</comment>
<gene>
    <name evidence="13" type="primary">bglB</name>
    <name evidence="13" type="ORF">AK812_SmicGene18498</name>
</gene>
<dbReference type="AlphaFoldDB" id="A0A1Q9DV24"/>
<dbReference type="Gene3D" id="2.60.40.10">
    <property type="entry name" value="Immunoglobulins"/>
    <property type="match status" value="1"/>
</dbReference>
<comment type="similarity">
    <text evidence="3">Belongs to the glycosyl hydrolase 3 family.</text>
</comment>
<dbReference type="InterPro" id="IPR036881">
    <property type="entry name" value="Glyco_hydro_3_C_sf"/>
</dbReference>
<dbReference type="SMART" id="SM01217">
    <property type="entry name" value="Fn3_like"/>
    <property type="match status" value="1"/>
</dbReference>
<dbReference type="EC" id="3.2.1.21" evidence="4"/>
<dbReference type="SUPFAM" id="SSF52279">
    <property type="entry name" value="Beta-D-glucan exohydrolase, C-terminal domain"/>
    <property type="match status" value="1"/>
</dbReference>
<evidence type="ECO:0000256" key="2">
    <source>
        <dbReference type="ARBA" id="ARBA00004613"/>
    </source>
</evidence>
<keyword evidence="14" id="KW-1185">Reference proteome</keyword>
<dbReference type="InterPro" id="IPR029058">
    <property type="entry name" value="AB_hydrolase_fold"/>
</dbReference>
<evidence type="ECO:0000256" key="9">
    <source>
        <dbReference type="ARBA" id="ARBA00024983"/>
    </source>
</evidence>
<reference evidence="13 14" key="1">
    <citation type="submission" date="2016-02" db="EMBL/GenBank/DDBJ databases">
        <title>Genome analysis of coral dinoflagellate symbionts highlights evolutionary adaptations to a symbiotic lifestyle.</title>
        <authorList>
            <person name="Aranda M."/>
            <person name="Li Y."/>
            <person name="Liew Y.J."/>
            <person name="Baumgarten S."/>
            <person name="Simakov O."/>
            <person name="Wilson M."/>
            <person name="Piel J."/>
            <person name="Ashoor H."/>
            <person name="Bougouffa S."/>
            <person name="Bajic V.B."/>
            <person name="Ryu T."/>
            <person name="Ravasi T."/>
            <person name="Bayer T."/>
            <person name="Micklem G."/>
            <person name="Kim H."/>
            <person name="Bhak J."/>
            <person name="Lajeunesse T.C."/>
            <person name="Voolstra C.R."/>
        </authorList>
    </citation>
    <scope>NUCLEOTIDE SEQUENCE [LARGE SCALE GENOMIC DNA]</scope>
    <source>
        <strain evidence="13 14">CCMP2467</strain>
    </source>
</reference>
<evidence type="ECO:0000256" key="4">
    <source>
        <dbReference type="ARBA" id="ARBA00012744"/>
    </source>
</evidence>
<accession>A0A1Q9DV24</accession>
<evidence type="ECO:0000256" key="6">
    <source>
        <dbReference type="ARBA" id="ARBA00022729"/>
    </source>
</evidence>
<comment type="catalytic activity">
    <reaction evidence="1">
        <text>Hydrolysis of terminal, non-reducing beta-D-glucosyl residues with release of beta-D-glucose.</text>
        <dbReference type="EC" id="3.2.1.21"/>
    </reaction>
</comment>
<dbReference type="OrthoDB" id="441341at2759"/>
<comment type="subcellular location">
    <subcellularLocation>
        <location evidence="2">Secreted</location>
    </subcellularLocation>
</comment>
<feature type="region of interest" description="Disordered" evidence="11">
    <location>
        <begin position="1087"/>
        <end position="1140"/>
    </location>
</feature>
<name>A0A1Q9DV24_SYMMI</name>
<evidence type="ECO:0000256" key="3">
    <source>
        <dbReference type="ARBA" id="ARBA00005336"/>
    </source>
</evidence>
<feature type="region of interest" description="Disordered" evidence="11">
    <location>
        <begin position="1257"/>
        <end position="1280"/>
    </location>
</feature>
<feature type="compositionally biased region" description="Polar residues" evidence="11">
    <location>
        <begin position="1267"/>
        <end position="1280"/>
    </location>
</feature>
<dbReference type="Pfam" id="PF01915">
    <property type="entry name" value="Glyco_hydro_3_C"/>
    <property type="match status" value="1"/>
</dbReference>
<dbReference type="InterPro" id="IPR000073">
    <property type="entry name" value="AB_hydrolase_1"/>
</dbReference>
<dbReference type="GO" id="GO:0005576">
    <property type="term" value="C:extracellular region"/>
    <property type="evidence" value="ECO:0007669"/>
    <property type="project" value="UniProtKB-SubCell"/>
</dbReference>